<accession>A0A8I6TBE2</accession>
<evidence type="ECO:0000313" key="2">
    <source>
        <dbReference type="EnsemblMetazoa" id="XP_014240493.1"/>
    </source>
</evidence>
<name>A0A8I6TBE2_CIMLE</name>
<feature type="signal peptide" evidence="1">
    <location>
        <begin position="1"/>
        <end position="20"/>
    </location>
</feature>
<dbReference type="Proteomes" id="UP000494040">
    <property type="component" value="Unassembled WGS sequence"/>
</dbReference>
<reference evidence="2" key="1">
    <citation type="submission" date="2022-01" db="UniProtKB">
        <authorList>
            <consortium name="EnsemblMetazoa"/>
        </authorList>
    </citation>
    <scope>IDENTIFICATION</scope>
</reference>
<evidence type="ECO:0000313" key="3">
    <source>
        <dbReference type="Proteomes" id="UP000494040"/>
    </source>
</evidence>
<dbReference type="OrthoDB" id="8192989at2759"/>
<dbReference type="KEGG" id="clec:106661536"/>
<keyword evidence="1" id="KW-0732">Signal</keyword>
<keyword evidence="3" id="KW-1185">Reference proteome</keyword>
<feature type="chain" id="PRO_5035215836" description="CPR type cuticle protein" evidence="1">
    <location>
        <begin position="21"/>
        <end position="120"/>
    </location>
</feature>
<evidence type="ECO:0008006" key="4">
    <source>
        <dbReference type="Google" id="ProtNLM"/>
    </source>
</evidence>
<proteinExistence type="predicted"/>
<dbReference type="RefSeq" id="XP_014240493.1">
    <property type="nucleotide sequence ID" value="XM_014385007.2"/>
</dbReference>
<sequence>MDRTGLQVAVALALLALCTAAPAQDAISTATSPSSSSSASVSAAEDELVYDQRQNGTDNVRVQLSGLTVVLAPVEALVGFEFPDGLSSPARSATPNHKPNFQKNKLVNVLLSFLGSNHNE</sequence>
<dbReference type="EnsemblMetazoa" id="XM_014385007.2">
    <property type="protein sequence ID" value="XP_014240493.1"/>
    <property type="gene ID" value="LOC106661536"/>
</dbReference>
<protein>
    <recommendedName>
        <fullName evidence="4">CPR type cuticle protein</fullName>
    </recommendedName>
</protein>
<dbReference type="GeneID" id="106661536"/>
<organism evidence="2 3">
    <name type="scientific">Cimex lectularius</name>
    <name type="common">Bed bug</name>
    <name type="synonym">Acanthia lectularia</name>
    <dbReference type="NCBI Taxonomy" id="79782"/>
    <lineage>
        <taxon>Eukaryota</taxon>
        <taxon>Metazoa</taxon>
        <taxon>Ecdysozoa</taxon>
        <taxon>Arthropoda</taxon>
        <taxon>Hexapoda</taxon>
        <taxon>Insecta</taxon>
        <taxon>Pterygota</taxon>
        <taxon>Neoptera</taxon>
        <taxon>Paraneoptera</taxon>
        <taxon>Hemiptera</taxon>
        <taxon>Heteroptera</taxon>
        <taxon>Panheteroptera</taxon>
        <taxon>Cimicomorpha</taxon>
        <taxon>Cimicidae</taxon>
        <taxon>Cimex</taxon>
    </lineage>
</organism>
<dbReference type="AlphaFoldDB" id="A0A8I6TBE2"/>
<evidence type="ECO:0000256" key="1">
    <source>
        <dbReference type="SAM" id="SignalP"/>
    </source>
</evidence>